<dbReference type="InParanoid" id="T1I4U1"/>
<accession>T1I4U1</accession>
<keyword evidence="2" id="KW-1185">Reference proteome</keyword>
<reference evidence="1" key="1">
    <citation type="submission" date="2015-05" db="UniProtKB">
        <authorList>
            <consortium name="EnsemblMetazoa"/>
        </authorList>
    </citation>
    <scope>IDENTIFICATION</scope>
</reference>
<sequence length="162" mass="18467">MAGVALFVKFLEFIAIITMNYWAKVITRAHNIQHMSLDAIATFEEDPGVSSVPVSGDNATFPQETYFQQFSRSLSYPVRYPTMECAESTASQAGAMKKWIMYDNRKRSSQWLDKDEPPEEADGHCLLVWLRCHPPQLYGTWPIDHGACLLLSTRRNDEKSCD</sequence>
<evidence type="ECO:0000313" key="1">
    <source>
        <dbReference type="EnsemblMetazoa" id="RPRC011310-PA"/>
    </source>
</evidence>
<dbReference type="EMBL" id="ACPB03006991">
    <property type="status" value="NOT_ANNOTATED_CDS"/>
    <property type="molecule type" value="Genomic_DNA"/>
</dbReference>
<dbReference type="Proteomes" id="UP000015103">
    <property type="component" value="Unassembled WGS sequence"/>
</dbReference>
<name>T1I4U1_RHOPR</name>
<evidence type="ECO:0000313" key="2">
    <source>
        <dbReference type="Proteomes" id="UP000015103"/>
    </source>
</evidence>
<organism evidence="1 2">
    <name type="scientific">Rhodnius prolixus</name>
    <name type="common">Triatomid bug</name>
    <dbReference type="NCBI Taxonomy" id="13249"/>
    <lineage>
        <taxon>Eukaryota</taxon>
        <taxon>Metazoa</taxon>
        <taxon>Ecdysozoa</taxon>
        <taxon>Arthropoda</taxon>
        <taxon>Hexapoda</taxon>
        <taxon>Insecta</taxon>
        <taxon>Pterygota</taxon>
        <taxon>Neoptera</taxon>
        <taxon>Paraneoptera</taxon>
        <taxon>Hemiptera</taxon>
        <taxon>Heteroptera</taxon>
        <taxon>Panheteroptera</taxon>
        <taxon>Cimicomorpha</taxon>
        <taxon>Reduviidae</taxon>
        <taxon>Triatominae</taxon>
        <taxon>Rhodnius</taxon>
    </lineage>
</organism>
<proteinExistence type="predicted"/>
<protein>
    <submittedName>
        <fullName evidence="1">Uncharacterized protein</fullName>
    </submittedName>
</protein>
<dbReference type="HOGENOM" id="CLU_1637517_0_0_1"/>
<dbReference type="EnsemblMetazoa" id="RPRC011310-RA">
    <property type="protein sequence ID" value="RPRC011310-PA"/>
    <property type="gene ID" value="RPRC011310"/>
</dbReference>
<dbReference type="VEuPathDB" id="VectorBase:RPRC011310"/>
<dbReference type="AlphaFoldDB" id="T1I4U1"/>